<dbReference type="EMBL" id="JACQXR010000072">
    <property type="protein sequence ID" value="MBI4726684.1"/>
    <property type="molecule type" value="Genomic_DNA"/>
</dbReference>
<gene>
    <name evidence="1" type="ORF">HY768_05600</name>
</gene>
<proteinExistence type="predicted"/>
<evidence type="ECO:0000313" key="2">
    <source>
        <dbReference type="Proteomes" id="UP000736328"/>
    </source>
</evidence>
<accession>A0A933IC84</accession>
<evidence type="ECO:0000313" key="1">
    <source>
        <dbReference type="EMBL" id="MBI4726684.1"/>
    </source>
</evidence>
<organism evidence="1 2">
    <name type="scientific">candidate division TA06 bacterium</name>
    <dbReference type="NCBI Taxonomy" id="2250710"/>
    <lineage>
        <taxon>Bacteria</taxon>
        <taxon>Bacteria division TA06</taxon>
    </lineage>
</organism>
<name>A0A933IC84_UNCT6</name>
<dbReference type="AlphaFoldDB" id="A0A933IC84"/>
<comment type="caution">
    <text evidence="1">The sequence shown here is derived from an EMBL/GenBank/DDBJ whole genome shotgun (WGS) entry which is preliminary data.</text>
</comment>
<sequence>MKNPIKDFQTHEKRYLSSDYSEAQARHAHQKYMAPAQQGGQKLFNHRLLAHDDF</sequence>
<protein>
    <submittedName>
        <fullName evidence="1">Uncharacterized protein</fullName>
    </submittedName>
</protein>
<dbReference type="Proteomes" id="UP000736328">
    <property type="component" value="Unassembled WGS sequence"/>
</dbReference>
<reference evidence="1" key="1">
    <citation type="submission" date="2020-07" db="EMBL/GenBank/DDBJ databases">
        <title>Huge and variable diversity of episymbiotic CPR bacteria and DPANN archaea in groundwater ecosystems.</title>
        <authorList>
            <person name="He C.Y."/>
            <person name="Keren R."/>
            <person name="Whittaker M."/>
            <person name="Farag I.F."/>
            <person name="Doudna J."/>
            <person name="Cate J.H.D."/>
            <person name="Banfield J.F."/>
        </authorList>
    </citation>
    <scope>NUCLEOTIDE SEQUENCE</scope>
    <source>
        <strain evidence="1">NC_groundwater_1520_Pr4_B-0.1um_53_5</strain>
    </source>
</reference>